<keyword evidence="8" id="KW-1185">Reference proteome</keyword>
<dbReference type="EMBL" id="NHYE01000872">
    <property type="protein sequence ID" value="PPR02112.1"/>
    <property type="molecule type" value="Genomic_DNA"/>
</dbReference>
<dbReference type="Pfam" id="PF00069">
    <property type="entry name" value="Pkinase"/>
    <property type="match status" value="1"/>
</dbReference>
<dbReference type="PANTHER" id="PTHR45646:SF11">
    <property type="entry name" value="SERINE_THREONINE-PROTEIN KINASE DOA"/>
    <property type="match status" value="1"/>
</dbReference>
<dbReference type="InParanoid" id="A0A409YGK2"/>
<dbReference type="InterPro" id="IPR051175">
    <property type="entry name" value="CLK_kinases"/>
</dbReference>
<evidence type="ECO:0000256" key="5">
    <source>
        <dbReference type="ARBA" id="ARBA00022840"/>
    </source>
</evidence>
<dbReference type="GO" id="GO:0004674">
    <property type="term" value="F:protein serine/threonine kinase activity"/>
    <property type="evidence" value="ECO:0007669"/>
    <property type="project" value="UniProtKB-KW"/>
</dbReference>
<evidence type="ECO:0000256" key="2">
    <source>
        <dbReference type="ARBA" id="ARBA00022679"/>
    </source>
</evidence>
<dbReference type="AlphaFoldDB" id="A0A409YGK2"/>
<dbReference type="PANTHER" id="PTHR45646">
    <property type="entry name" value="SERINE/THREONINE-PROTEIN KINASE DOA-RELATED"/>
    <property type="match status" value="1"/>
</dbReference>
<dbReference type="InterPro" id="IPR011009">
    <property type="entry name" value="Kinase-like_dom_sf"/>
</dbReference>
<evidence type="ECO:0000256" key="4">
    <source>
        <dbReference type="ARBA" id="ARBA00022777"/>
    </source>
</evidence>
<dbReference type="Gene3D" id="3.30.200.20">
    <property type="entry name" value="Phosphorylase Kinase, domain 1"/>
    <property type="match status" value="1"/>
</dbReference>
<evidence type="ECO:0000256" key="1">
    <source>
        <dbReference type="ARBA" id="ARBA00022527"/>
    </source>
</evidence>
<reference evidence="7 8" key="1">
    <citation type="journal article" date="2018" name="Evol. Lett.">
        <title>Horizontal gene cluster transfer increased hallucinogenic mushroom diversity.</title>
        <authorList>
            <person name="Reynolds H.T."/>
            <person name="Vijayakumar V."/>
            <person name="Gluck-Thaler E."/>
            <person name="Korotkin H.B."/>
            <person name="Matheny P.B."/>
            <person name="Slot J.C."/>
        </authorList>
    </citation>
    <scope>NUCLEOTIDE SEQUENCE [LARGE SCALE GENOMIC DNA]</scope>
    <source>
        <strain evidence="7 8">SRW20</strain>
    </source>
</reference>
<dbReference type="GO" id="GO:0005524">
    <property type="term" value="F:ATP binding"/>
    <property type="evidence" value="ECO:0007669"/>
    <property type="project" value="UniProtKB-KW"/>
</dbReference>
<sequence>TLTSPIAGGTSGEVWRARDRHGAEIVAVKFITKSNDGQATKRATLVTNLVTEFASEGICFLCLPKLTAVFQGHECIVSELLALDVRVLLQTQRMLPLPSEHCRSMVWQILSGLYYLHAIGIVHGDIKPENILLASKATVEIRMLNSEGTFESKEVLRSPEVKIADLDDCKLPRQNDYIPMGTPGYIPPEIMEGMSLPSSLRSFHLKDVDPGMDVIDKVDIYALGCVAYELHTSNMFIPEQKAAFQDDPSDELTIVLDLNAKWARIGEPDTLAFIKRAVTHSDKKRPHAGQLLKHRYFAELANVDRD</sequence>
<dbReference type="GO" id="GO:0005634">
    <property type="term" value="C:nucleus"/>
    <property type="evidence" value="ECO:0007669"/>
    <property type="project" value="TreeGrafter"/>
</dbReference>
<dbReference type="PROSITE" id="PS00108">
    <property type="entry name" value="PROTEIN_KINASE_ST"/>
    <property type="match status" value="1"/>
</dbReference>
<evidence type="ECO:0000313" key="7">
    <source>
        <dbReference type="EMBL" id="PPR02112.1"/>
    </source>
</evidence>
<dbReference type="OrthoDB" id="1668230at2759"/>
<feature type="domain" description="Protein kinase" evidence="6">
    <location>
        <begin position="1"/>
        <end position="297"/>
    </location>
</feature>
<evidence type="ECO:0000256" key="3">
    <source>
        <dbReference type="ARBA" id="ARBA00022741"/>
    </source>
</evidence>
<proteinExistence type="predicted"/>
<dbReference type="InterPro" id="IPR008271">
    <property type="entry name" value="Ser/Thr_kinase_AS"/>
</dbReference>
<evidence type="ECO:0000259" key="6">
    <source>
        <dbReference type="PROSITE" id="PS50011"/>
    </source>
</evidence>
<keyword evidence="4" id="KW-0418">Kinase</keyword>
<keyword evidence="2" id="KW-0808">Transferase</keyword>
<dbReference type="Proteomes" id="UP000284706">
    <property type="component" value="Unassembled WGS sequence"/>
</dbReference>
<dbReference type="SUPFAM" id="SSF56112">
    <property type="entry name" value="Protein kinase-like (PK-like)"/>
    <property type="match status" value="1"/>
</dbReference>
<dbReference type="PROSITE" id="PS50011">
    <property type="entry name" value="PROTEIN_KINASE_DOM"/>
    <property type="match status" value="1"/>
</dbReference>
<keyword evidence="5" id="KW-0067">ATP-binding</keyword>
<name>A0A409YGK2_9AGAR</name>
<comment type="caution">
    <text evidence="7">The sequence shown here is derived from an EMBL/GenBank/DDBJ whole genome shotgun (WGS) entry which is preliminary data.</text>
</comment>
<dbReference type="Gene3D" id="1.10.510.10">
    <property type="entry name" value="Transferase(Phosphotransferase) domain 1"/>
    <property type="match status" value="1"/>
</dbReference>
<accession>A0A409YGK2</accession>
<dbReference type="InterPro" id="IPR000719">
    <property type="entry name" value="Prot_kinase_dom"/>
</dbReference>
<organism evidence="7 8">
    <name type="scientific">Gymnopilus dilepis</name>
    <dbReference type="NCBI Taxonomy" id="231916"/>
    <lineage>
        <taxon>Eukaryota</taxon>
        <taxon>Fungi</taxon>
        <taxon>Dikarya</taxon>
        <taxon>Basidiomycota</taxon>
        <taxon>Agaricomycotina</taxon>
        <taxon>Agaricomycetes</taxon>
        <taxon>Agaricomycetidae</taxon>
        <taxon>Agaricales</taxon>
        <taxon>Agaricineae</taxon>
        <taxon>Hymenogastraceae</taxon>
        <taxon>Gymnopilus</taxon>
    </lineage>
</organism>
<evidence type="ECO:0000313" key="8">
    <source>
        <dbReference type="Proteomes" id="UP000284706"/>
    </source>
</evidence>
<gene>
    <name evidence="7" type="ORF">CVT26_008842</name>
</gene>
<keyword evidence="1" id="KW-0723">Serine/threonine-protein kinase</keyword>
<protein>
    <recommendedName>
        <fullName evidence="6">Protein kinase domain-containing protein</fullName>
    </recommendedName>
</protein>
<feature type="non-terminal residue" evidence="7">
    <location>
        <position position="1"/>
    </location>
</feature>
<dbReference type="SMART" id="SM00220">
    <property type="entry name" value="S_TKc"/>
    <property type="match status" value="1"/>
</dbReference>
<keyword evidence="3" id="KW-0547">Nucleotide-binding</keyword>